<evidence type="ECO:0000256" key="2">
    <source>
        <dbReference type="ARBA" id="ARBA00004613"/>
    </source>
</evidence>
<organism evidence="11 12">
    <name type="scientific">Pyrenophora tritici-repentis</name>
    <dbReference type="NCBI Taxonomy" id="45151"/>
    <lineage>
        <taxon>Eukaryota</taxon>
        <taxon>Fungi</taxon>
        <taxon>Dikarya</taxon>
        <taxon>Ascomycota</taxon>
        <taxon>Pezizomycotina</taxon>
        <taxon>Dothideomycetes</taxon>
        <taxon>Pleosporomycetidae</taxon>
        <taxon>Pleosporales</taxon>
        <taxon>Pleosporineae</taxon>
        <taxon>Pleosporaceae</taxon>
        <taxon>Pyrenophora</taxon>
    </lineage>
</organism>
<keyword evidence="6" id="KW-0858">Xylan degradation</keyword>
<dbReference type="InterPro" id="IPR017853">
    <property type="entry name" value="GH"/>
</dbReference>
<dbReference type="SUPFAM" id="SSF51445">
    <property type="entry name" value="(Trans)glycosidases"/>
    <property type="match status" value="1"/>
</dbReference>
<dbReference type="EMBL" id="NRDI02000004">
    <property type="protein sequence ID" value="KAI1517245.1"/>
    <property type="molecule type" value="Genomic_DNA"/>
</dbReference>
<keyword evidence="8 10" id="KW-0119">Carbohydrate metabolism</keyword>
<protein>
    <recommendedName>
        <fullName evidence="10">Beta-xylanase</fullName>
        <ecNumber evidence="10">3.2.1.8</ecNumber>
    </recommendedName>
</protein>
<dbReference type="GO" id="GO:0031176">
    <property type="term" value="F:endo-1,4-beta-xylanase activity"/>
    <property type="evidence" value="ECO:0007669"/>
    <property type="project" value="UniProtKB-EC"/>
</dbReference>
<evidence type="ECO:0000256" key="6">
    <source>
        <dbReference type="ARBA" id="ARBA00022651"/>
    </source>
</evidence>
<evidence type="ECO:0000256" key="5">
    <source>
        <dbReference type="ARBA" id="ARBA00022525"/>
    </source>
</evidence>
<dbReference type="GO" id="GO:0005576">
    <property type="term" value="C:extracellular region"/>
    <property type="evidence" value="ECO:0007669"/>
    <property type="project" value="UniProtKB-SubCell"/>
</dbReference>
<dbReference type="PROSITE" id="PS51760">
    <property type="entry name" value="GH10_2"/>
    <property type="match status" value="1"/>
</dbReference>
<evidence type="ECO:0000256" key="7">
    <source>
        <dbReference type="ARBA" id="ARBA00022801"/>
    </source>
</evidence>
<evidence type="ECO:0000313" key="11">
    <source>
        <dbReference type="EMBL" id="KAI1517245.1"/>
    </source>
</evidence>
<dbReference type="InterPro" id="IPR044846">
    <property type="entry name" value="GH10"/>
</dbReference>
<dbReference type="Gene3D" id="3.20.20.80">
    <property type="entry name" value="Glycosidases"/>
    <property type="match status" value="1"/>
</dbReference>
<dbReference type="GO" id="GO:0045493">
    <property type="term" value="P:xylan catabolic process"/>
    <property type="evidence" value="ECO:0007669"/>
    <property type="project" value="UniProtKB-KW"/>
</dbReference>
<keyword evidence="10" id="KW-0326">Glycosidase</keyword>
<gene>
    <name evidence="11" type="ORF">Ptr86124_004182</name>
</gene>
<dbReference type="InterPro" id="IPR001000">
    <property type="entry name" value="GH10_dom"/>
</dbReference>
<evidence type="ECO:0000256" key="3">
    <source>
        <dbReference type="ARBA" id="ARBA00004851"/>
    </source>
</evidence>
<evidence type="ECO:0000256" key="10">
    <source>
        <dbReference type="RuleBase" id="RU361174"/>
    </source>
</evidence>
<dbReference type="SMART" id="SM00633">
    <property type="entry name" value="Glyco_10"/>
    <property type="match status" value="1"/>
</dbReference>
<evidence type="ECO:0000256" key="4">
    <source>
        <dbReference type="ARBA" id="ARBA00007495"/>
    </source>
</evidence>
<dbReference type="PANTHER" id="PTHR31490:SF35">
    <property type="entry name" value="ENDO-1,4-BETA-XYLANASE"/>
    <property type="match status" value="1"/>
</dbReference>
<dbReference type="OrthoDB" id="3055998at2759"/>
<proteinExistence type="inferred from homology"/>
<keyword evidence="7 10" id="KW-0378">Hydrolase</keyword>
<dbReference type="EC" id="3.2.1.8" evidence="10"/>
<comment type="subcellular location">
    <subcellularLocation>
        <location evidence="2">Secreted</location>
    </subcellularLocation>
</comment>
<dbReference type="AlphaFoldDB" id="A0A2W1CN93"/>
<dbReference type="OMA" id="HCHTLVW"/>
<keyword evidence="9 10" id="KW-0624">Polysaccharide degradation</keyword>
<keyword evidence="5" id="KW-0964">Secreted</keyword>
<name>A0A2W1CN93_9PLEO</name>
<evidence type="ECO:0000313" key="12">
    <source>
        <dbReference type="Proteomes" id="UP000249757"/>
    </source>
</evidence>
<dbReference type="Pfam" id="PF00331">
    <property type="entry name" value="Glyco_hydro_10"/>
    <property type="match status" value="1"/>
</dbReference>
<reference evidence="12" key="1">
    <citation type="journal article" date="2022" name="Microb. Genom.">
        <title>A global pangenome for the wheat fungal pathogen Pyrenophora tritici-repentis and prediction of effector protein structural homology.</title>
        <authorList>
            <person name="Moolhuijzen P.M."/>
            <person name="See P.T."/>
            <person name="Shi G."/>
            <person name="Powell H.R."/>
            <person name="Cockram J."/>
            <person name="Jorgensen L.N."/>
            <person name="Benslimane H."/>
            <person name="Strelkov S.E."/>
            <person name="Turner J."/>
            <person name="Liu Z."/>
            <person name="Moffat C.S."/>
        </authorList>
    </citation>
    <scope>NUCLEOTIDE SEQUENCE [LARGE SCALE GENOMIC DNA]</scope>
</reference>
<evidence type="ECO:0000256" key="1">
    <source>
        <dbReference type="ARBA" id="ARBA00000681"/>
    </source>
</evidence>
<comment type="catalytic activity">
    <reaction evidence="1 10">
        <text>Endohydrolysis of (1-&gt;4)-beta-D-xylosidic linkages in xylans.</text>
        <dbReference type="EC" id="3.2.1.8"/>
    </reaction>
</comment>
<comment type="pathway">
    <text evidence="3">Glycan degradation; xylan degradation.</text>
</comment>
<dbReference type="PANTHER" id="PTHR31490">
    <property type="entry name" value="GLYCOSYL HYDROLASE"/>
    <property type="match status" value="1"/>
</dbReference>
<comment type="similarity">
    <text evidence="4 10">Belongs to the glycosyl hydrolase 10 (cellulase F) family.</text>
</comment>
<keyword evidence="12" id="KW-1185">Reference proteome</keyword>
<accession>A0A2W1CN93</accession>
<dbReference type="Proteomes" id="UP000249757">
    <property type="component" value="Unassembled WGS sequence"/>
</dbReference>
<evidence type="ECO:0000256" key="8">
    <source>
        <dbReference type="ARBA" id="ARBA00023277"/>
    </source>
</evidence>
<comment type="caution">
    <text evidence="11">The sequence shown here is derived from an EMBL/GenBank/DDBJ whole genome shotgun (WGS) entry which is preliminary data.</text>
</comment>
<dbReference type="PRINTS" id="PR00134">
    <property type="entry name" value="GLHYDRLASE10"/>
</dbReference>
<evidence type="ECO:0000256" key="9">
    <source>
        <dbReference type="ARBA" id="ARBA00023326"/>
    </source>
</evidence>
<sequence length="358" mass="40011">MRFSSIVASLALASSAIASPTSCSGNDTGNDKDSLYKAMKKAGREFVGTALTIHNETREQEIIKQEFNSFTPENAMKFESLHPSRYNYTFDDPDRYAAYAKKNNLEIHCHTLVWHSQLPAWVSEGGFDNKTLISIMEDHIKTVMTRYQSVCTRWDVVNEALFDNGTYRTSVWYNTIGEAYLPIAFRLANKYRGKAQLFYNDYNLEYNDNKTAGAVRIAKLIKSYGVRIDGVGYQAHLAIESTPTSPGAAPDQKTLEAALHATADLGLDVVYTELDLRMNTPATPEKLQVQAEYFERVAKSCMAVKRCIGITLWGISDKYSWIPGTFKGEGAALVWDDKYEKKPAYAGLIAGIRAPKGQ</sequence>